<evidence type="ECO:0000256" key="1">
    <source>
        <dbReference type="ARBA" id="ARBA00023172"/>
    </source>
</evidence>
<accession>A0A3P7RXN0</accession>
<dbReference type="Proteomes" id="UP000279029">
    <property type="component" value="Chromosome"/>
</dbReference>
<organism evidence="2 3">
    <name type="scientific">Petrocella atlantisensis</name>
    <dbReference type="NCBI Taxonomy" id="2173034"/>
    <lineage>
        <taxon>Bacteria</taxon>
        <taxon>Bacillati</taxon>
        <taxon>Bacillota</taxon>
        <taxon>Clostridia</taxon>
        <taxon>Lachnospirales</taxon>
        <taxon>Vallitaleaceae</taxon>
        <taxon>Petrocella</taxon>
    </lineage>
</organism>
<dbReference type="KEGG" id="cbar:PATL70BA_1599"/>
<sequence>MVKYDAAINKCFPEREYFFPGGHGGICSSTAVSANFRKIWIAAGLKRDGKVKSRAYDFRHHFACSNIMRWSAEGKNIHAMLPYLMKYMGHTGIESTYYYIHLIPDFFPIYNELASSTEELIPEVESYEI</sequence>
<dbReference type="InterPro" id="IPR013762">
    <property type="entry name" value="Integrase-like_cat_sf"/>
</dbReference>
<keyword evidence="1" id="KW-0233">DNA recombination</keyword>
<dbReference type="EMBL" id="LR130778">
    <property type="protein sequence ID" value="VDN47486.1"/>
    <property type="molecule type" value="Genomic_DNA"/>
</dbReference>
<dbReference type="GO" id="GO:0003677">
    <property type="term" value="F:DNA binding"/>
    <property type="evidence" value="ECO:0007669"/>
    <property type="project" value="InterPro"/>
</dbReference>
<evidence type="ECO:0008006" key="4">
    <source>
        <dbReference type="Google" id="ProtNLM"/>
    </source>
</evidence>
<proteinExistence type="predicted"/>
<evidence type="ECO:0000313" key="2">
    <source>
        <dbReference type="EMBL" id="VDN47486.1"/>
    </source>
</evidence>
<evidence type="ECO:0000313" key="3">
    <source>
        <dbReference type="Proteomes" id="UP000279029"/>
    </source>
</evidence>
<dbReference type="RefSeq" id="WP_145985031.1">
    <property type="nucleotide sequence ID" value="NZ_LR130778.1"/>
</dbReference>
<protein>
    <recommendedName>
        <fullName evidence="4">Tyr recombinase domain-containing protein</fullName>
    </recommendedName>
</protein>
<dbReference type="AlphaFoldDB" id="A0A3P7RXN0"/>
<dbReference type="GO" id="GO:0006310">
    <property type="term" value="P:DNA recombination"/>
    <property type="evidence" value="ECO:0007669"/>
    <property type="project" value="UniProtKB-KW"/>
</dbReference>
<name>A0A3P7RXN0_9FIRM</name>
<gene>
    <name evidence="2" type="ORF">PATL70BA_1599</name>
</gene>
<dbReference type="OrthoDB" id="9766545at2"/>
<dbReference type="SUPFAM" id="SSF56349">
    <property type="entry name" value="DNA breaking-rejoining enzymes"/>
    <property type="match status" value="1"/>
</dbReference>
<keyword evidence="3" id="KW-1185">Reference proteome</keyword>
<dbReference type="GO" id="GO:0015074">
    <property type="term" value="P:DNA integration"/>
    <property type="evidence" value="ECO:0007669"/>
    <property type="project" value="InterPro"/>
</dbReference>
<dbReference type="InterPro" id="IPR011010">
    <property type="entry name" value="DNA_brk_join_enz"/>
</dbReference>
<dbReference type="Gene3D" id="1.10.443.10">
    <property type="entry name" value="Intergrase catalytic core"/>
    <property type="match status" value="1"/>
</dbReference>
<reference evidence="2 3" key="1">
    <citation type="submission" date="2018-09" db="EMBL/GenBank/DDBJ databases">
        <authorList>
            <person name="Postec A."/>
        </authorList>
    </citation>
    <scope>NUCLEOTIDE SEQUENCE [LARGE SCALE GENOMIC DNA]</scope>
    <source>
        <strain evidence="2">70B-A</strain>
    </source>
</reference>